<proteinExistence type="inferred from homology"/>
<name>A0AAW0A6M5_9AGAR</name>
<dbReference type="InterPro" id="IPR002347">
    <property type="entry name" value="SDR_fam"/>
</dbReference>
<evidence type="ECO:0000256" key="2">
    <source>
        <dbReference type="ARBA" id="ARBA00023002"/>
    </source>
</evidence>
<dbReference type="GO" id="GO:0016614">
    <property type="term" value="F:oxidoreductase activity, acting on CH-OH group of donors"/>
    <property type="evidence" value="ECO:0007669"/>
    <property type="project" value="UniProtKB-ARBA"/>
</dbReference>
<dbReference type="PRINTS" id="PR00081">
    <property type="entry name" value="GDHRDH"/>
</dbReference>
<keyword evidence="5" id="KW-1185">Reference proteome</keyword>
<reference evidence="4 5" key="1">
    <citation type="journal article" date="2024" name="J Genomics">
        <title>Draft genome sequencing and assembly of Favolaschia claudopus CIRM-BRFM 2984 isolated from oak limbs.</title>
        <authorList>
            <person name="Navarro D."/>
            <person name="Drula E."/>
            <person name="Chaduli D."/>
            <person name="Cazenave R."/>
            <person name="Ahrendt S."/>
            <person name="Wang J."/>
            <person name="Lipzen A."/>
            <person name="Daum C."/>
            <person name="Barry K."/>
            <person name="Grigoriev I.V."/>
            <person name="Favel A."/>
            <person name="Rosso M.N."/>
            <person name="Martin F."/>
        </authorList>
    </citation>
    <scope>NUCLEOTIDE SEQUENCE [LARGE SCALE GENOMIC DNA]</scope>
    <source>
        <strain evidence="4 5">CIRM-BRFM 2984</strain>
    </source>
</reference>
<dbReference type="Proteomes" id="UP001362999">
    <property type="component" value="Unassembled WGS sequence"/>
</dbReference>
<organism evidence="4 5">
    <name type="scientific">Favolaschia claudopus</name>
    <dbReference type="NCBI Taxonomy" id="2862362"/>
    <lineage>
        <taxon>Eukaryota</taxon>
        <taxon>Fungi</taxon>
        <taxon>Dikarya</taxon>
        <taxon>Basidiomycota</taxon>
        <taxon>Agaricomycotina</taxon>
        <taxon>Agaricomycetes</taxon>
        <taxon>Agaricomycetidae</taxon>
        <taxon>Agaricales</taxon>
        <taxon>Marasmiineae</taxon>
        <taxon>Mycenaceae</taxon>
        <taxon>Favolaschia</taxon>
    </lineage>
</organism>
<comment type="caution">
    <text evidence="4">The sequence shown here is derived from an EMBL/GenBank/DDBJ whole genome shotgun (WGS) entry which is preliminary data.</text>
</comment>
<dbReference type="InterPro" id="IPR036291">
    <property type="entry name" value="NAD(P)-bd_dom_sf"/>
</dbReference>
<evidence type="ECO:0000256" key="1">
    <source>
        <dbReference type="ARBA" id="ARBA00006484"/>
    </source>
</evidence>
<dbReference type="GO" id="GO:0010181">
    <property type="term" value="F:FMN binding"/>
    <property type="evidence" value="ECO:0007669"/>
    <property type="project" value="InterPro"/>
</dbReference>
<dbReference type="PANTHER" id="PTHR48107:SF7">
    <property type="entry name" value="RE15974P"/>
    <property type="match status" value="1"/>
</dbReference>
<dbReference type="Pfam" id="PF13561">
    <property type="entry name" value="adh_short_C2"/>
    <property type="match status" value="1"/>
</dbReference>
<dbReference type="PANTHER" id="PTHR48107">
    <property type="entry name" value="NADPH-DEPENDENT ALDEHYDE REDUCTASE-LIKE PROTEIN, CHLOROPLASTIC-RELATED"/>
    <property type="match status" value="1"/>
</dbReference>
<evidence type="ECO:0000259" key="3">
    <source>
        <dbReference type="PROSITE" id="PS50902"/>
    </source>
</evidence>
<accession>A0AAW0A6M5</accession>
<dbReference type="EMBL" id="JAWWNJ010000083">
    <property type="protein sequence ID" value="KAK7001466.1"/>
    <property type="molecule type" value="Genomic_DNA"/>
</dbReference>
<dbReference type="FunFam" id="3.40.50.720:FF:000084">
    <property type="entry name" value="Short-chain dehydrogenase reductase"/>
    <property type="match status" value="1"/>
</dbReference>
<evidence type="ECO:0000313" key="5">
    <source>
        <dbReference type="Proteomes" id="UP001362999"/>
    </source>
</evidence>
<dbReference type="InterPro" id="IPR008254">
    <property type="entry name" value="Flavodoxin/NO_synth"/>
</dbReference>
<dbReference type="Gene3D" id="3.40.50.720">
    <property type="entry name" value="NAD(P)-binding Rossmann-like Domain"/>
    <property type="match status" value="1"/>
</dbReference>
<evidence type="ECO:0000313" key="4">
    <source>
        <dbReference type="EMBL" id="KAK7001466.1"/>
    </source>
</evidence>
<dbReference type="PROSITE" id="PS50902">
    <property type="entry name" value="FLAVODOXIN_LIKE"/>
    <property type="match status" value="1"/>
</dbReference>
<dbReference type="AlphaFoldDB" id="A0AAW0A6M5"/>
<keyword evidence="2" id="KW-0560">Oxidoreductase</keyword>
<feature type="domain" description="Flavodoxin-like" evidence="3">
    <location>
        <begin position="166"/>
        <end position="281"/>
    </location>
</feature>
<comment type="similarity">
    <text evidence="1">Belongs to the short-chain dehydrogenases/reductases (SDR) family.</text>
</comment>
<protein>
    <recommendedName>
        <fullName evidence="3">Flavodoxin-like domain-containing protein</fullName>
    </recommendedName>
</protein>
<dbReference type="SUPFAM" id="SSF51735">
    <property type="entry name" value="NAD(P)-binding Rossmann-fold domains"/>
    <property type="match status" value="1"/>
</dbReference>
<gene>
    <name evidence="4" type="ORF">R3P38DRAFT_3327168</name>
</gene>
<sequence length="281" mass="28994">MYSHPANAAAAHRSLKGKVVVITGAYRSIGAAVAKHMGSQGAKVIVNYANVDNAPAAGEVVSVITSAGGTAVAVKADVSTVAGGKHLVDEAVKAFGGIDVLVLYNAVMRMNVLKDVAEEFFDAHFAENVKGPLFLAKAAAPLLPSPGGRIIFFSTSNTADSGVPTNSLVYTATRGAIEQLSRILAKDLGTRGITVNTVSPGPVNVPHLYEAQIREVIERFVNATPAGRLGRAEEVAEVVGFLASEGAGWVNGQNLGVNGVSGVFCFLAWTGLTCFCAQGLT</sequence>